<dbReference type="AlphaFoldDB" id="A0A1X0NN70"/>
<keyword evidence="2" id="KW-1185">Reference proteome</keyword>
<dbReference type="EMBL" id="NBCO01000030">
    <property type="protein sequence ID" value="ORC86172.1"/>
    <property type="molecule type" value="Genomic_DNA"/>
</dbReference>
<dbReference type="RefSeq" id="XP_028880238.1">
    <property type="nucleotide sequence ID" value="XM_029028535.1"/>
</dbReference>
<gene>
    <name evidence="1" type="ORF">TM35_000302120</name>
</gene>
<proteinExistence type="predicted"/>
<sequence>MAFFTFKLGFMVATSPRSFIIQCDGHLAQLGQKHRPRTGQLTRHSGKPSTATFLTDASVYGKVALLSKRAGEVLSADGVWEHSLRGMPQTVTRAVNLALWVFKTHLTGPWAFACVAQR</sequence>
<reference evidence="1 2" key="1">
    <citation type="submission" date="2017-03" db="EMBL/GenBank/DDBJ databases">
        <title>An alternative strategy for trypanosome survival in the mammalian bloodstream revealed through genome and transcriptome analysis of the ubiquitous bovine parasite Trypanosoma (Megatrypanum) theileri.</title>
        <authorList>
            <person name="Kelly S."/>
            <person name="Ivens A."/>
            <person name="Mott A."/>
            <person name="O'Neill E."/>
            <person name="Emms D."/>
            <person name="Macleod O."/>
            <person name="Voorheis P."/>
            <person name="Matthews J."/>
            <person name="Matthews K."/>
            <person name="Carrington M."/>
        </authorList>
    </citation>
    <scope>NUCLEOTIDE SEQUENCE [LARGE SCALE GENOMIC DNA]</scope>
    <source>
        <strain evidence="1">Edinburgh</strain>
    </source>
</reference>
<comment type="caution">
    <text evidence="1">The sequence shown here is derived from an EMBL/GenBank/DDBJ whole genome shotgun (WGS) entry which is preliminary data.</text>
</comment>
<organism evidence="1 2">
    <name type="scientific">Trypanosoma theileri</name>
    <dbReference type="NCBI Taxonomy" id="67003"/>
    <lineage>
        <taxon>Eukaryota</taxon>
        <taxon>Discoba</taxon>
        <taxon>Euglenozoa</taxon>
        <taxon>Kinetoplastea</taxon>
        <taxon>Metakinetoplastina</taxon>
        <taxon>Trypanosomatida</taxon>
        <taxon>Trypanosomatidae</taxon>
        <taxon>Trypanosoma</taxon>
    </lineage>
</organism>
<accession>A0A1X0NN70</accession>
<dbReference type="GeneID" id="39988315"/>
<dbReference type="Proteomes" id="UP000192257">
    <property type="component" value="Unassembled WGS sequence"/>
</dbReference>
<dbReference type="VEuPathDB" id="TriTrypDB:TM35_000302120"/>
<protein>
    <submittedName>
        <fullName evidence="1">Uncharacterized protein</fullName>
    </submittedName>
</protein>
<evidence type="ECO:0000313" key="1">
    <source>
        <dbReference type="EMBL" id="ORC86172.1"/>
    </source>
</evidence>
<dbReference type="OrthoDB" id="7462124at2759"/>
<name>A0A1X0NN70_9TRYP</name>
<evidence type="ECO:0000313" key="2">
    <source>
        <dbReference type="Proteomes" id="UP000192257"/>
    </source>
</evidence>